<dbReference type="SUPFAM" id="SSF52799">
    <property type="entry name" value="(Phosphotyrosine protein) phosphatases II"/>
    <property type="match status" value="1"/>
</dbReference>
<evidence type="ECO:0000259" key="5">
    <source>
        <dbReference type="PROSITE" id="PS50056"/>
    </source>
</evidence>
<proteinExistence type="inferred from homology"/>
<feature type="compositionally biased region" description="Basic residues" evidence="3">
    <location>
        <begin position="356"/>
        <end position="365"/>
    </location>
</feature>
<dbReference type="SMART" id="SM00404">
    <property type="entry name" value="PTPc_motif"/>
    <property type="match status" value="1"/>
</dbReference>
<evidence type="ECO:0000259" key="6">
    <source>
        <dbReference type="PROSITE" id="PS50206"/>
    </source>
</evidence>
<dbReference type="SUPFAM" id="SSF52821">
    <property type="entry name" value="Rhodanese/Cell cycle control phosphatase"/>
    <property type="match status" value="1"/>
</dbReference>
<dbReference type="Pfam" id="PF00102">
    <property type="entry name" value="Y_phosphatase"/>
    <property type="match status" value="2"/>
</dbReference>
<feature type="region of interest" description="Disordered" evidence="3">
    <location>
        <begin position="305"/>
        <end position="399"/>
    </location>
</feature>
<feature type="domain" description="Tyrosine specific protein phosphatases" evidence="5">
    <location>
        <begin position="632"/>
        <end position="764"/>
    </location>
</feature>
<dbReference type="PANTHER" id="PTHR19134">
    <property type="entry name" value="RECEPTOR-TYPE TYROSINE-PROTEIN PHOSPHATASE"/>
    <property type="match status" value="1"/>
</dbReference>
<protein>
    <recommendedName>
        <fullName evidence="2">protein-tyrosine-phosphatase</fullName>
        <ecNumber evidence="2">3.1.3.48</ecNumber>
    </recommendedName>
</protein>
<feature type="domain" description="Tyrosine-protein phosphatase" evidence="4">
    <location>
        <begin position="475"/>
        <end position="773"/>
    </location>
</feature>
<feature type="domain" description="Rhodanese" evidence="6">
    <location>
        <begin position="174"/>
        <end position="200"/>
    </location>
</feature>
<dbReference type="Gene3D" id="3.90.190.10">
    <property type="entry name" value="Protein tyrosine phosphatase superfamily"/>
    <property type="match status" value="1"/>
</dbReference>
<accession>A0A1Y2HU39</accession>
<dbReference type="PROSITE" id="PS50206">
    <property type="entry name" value="RHODANESE_3"/>
    <property type="match status" value="1"/>
</dbReference>
<dbReference type="AlphaFoldDB" id="A0A1Y2HU39"/>
<feature type="compositionally biased region" description="Low complexity" evidence="3">
    <location>
        <begin position="390"/>
        <end position="399"/>
    </location>
</feature>
<dbReference type="PRINTS" id="PR00700">
    <property type="entry name" value="PRTYPHPHTASE"/>
</dbReference>
<dbReference type="OrthoDB" id="6058203at2759"/>
<evidence type="ECO:0000259" key="4">
    <source>
        <dbReference type="PROSITE" id="PS50055"/>
    </source>
</evidence>
<feature type="region of interest" description="Disordered" evidence="3">
    <location>
        <begin position="1"/>
        <end position="28"/>
    </location>
</feature>
<evidence type="ECO:0000256" key="2">
    <source>
        <dbReference type="ARBA" id="ARBA00013064"/>
    </source>
</evidence>
<dbReference type="InterPro" id="IPR036873">
    <property type="entry name" value="Rhodanese-like_dom_sf"/>
</dbReference>
<dbReference type="GO" id="GO:0004725">
    <property type="term" value="F:protein tyrosine phosphatase activity"/>
    <property type="evidence" value="ECO:0007669"/>
    <property type="project" value="UniProtKB-EC"/>
</dbReference>
<dbReference type="PROSITE" id="PS50056">
    <property type="entry name" value="TYR_PHOSPHATASE_2"/>
    <property type="match status" value="1"/>
</dbReference>
<comment type="similarity">
    <text evidence="1">Belongs to the protein-tyrosine phosphatase family. Non-receptor class subfamily.</text>
</comment>
<dbReference type="EC" id="3.1.3.48" evidence="2"/>
<dbReference type="InterPro" id="IPR001763">
    <property type="entry name" value="Rhodanese-like_dom"/>
</dbReference>
<evidence type="ECO:0000313" key="8">
    <source>
        <dbReference type="Proteomes" id="UP000193411"/>
    </source>
</evidence>
<gene>
    <name evidence="7" type="ORF">BCR44DRAFT_1459386</name>
</gene>
<dbReference type="PROSITE" id="PS00383">
    <property type="entry name" value="TYR_PHOSPHATASE_1"/>
    <property type="match status" value="1"/>
</dbReference>
<dbReference type="InterPro" id="IPR029021">
    <property type="entry name" value="Prot-tyrosine_phosphatase-like"/>
</dbReference>
<dbReference type="InterPro" id="IPR016130">
    <property type="entry name" value="Tyr_Pase_AS"/>
</dbReference>
<dbReference type="InterPro" id="IPR000242">
    <property type="entry name" value="PTP_cat"/>
</dbReference>
<organism evidence="7 8">
    <name type="scientific">Catenaria anguillulae PL171</name>
    <dbReference type="NCBI Taxonomy" id="765915"/>
    <lineage>
        <taxon>Eukaryota</taxon>
        <taxon>Fungi</taxon>
        <taxon>Fungi incertae sedis</taxon>
        <taxon>Blastocladiomycota</taxon>
        <taxon>Blastocladiomycetes</taxon>
        <taxon>Blastocladiales</taxon>
        <taxon>Catenariaceae</taxon>
        <taxon>Catenaria</taxon>
    </lineage>
</organism>
<feature type="compositionally biased region" description="Polar residues" evidence="3">
    <location>
        <begin position="1"/>
        <end position="12"/>
    </location>
</feature>
<dbReference type="EMBL" id="MCFL01000010">
    <property type="protein sequence ID" value="ORZ38116.1"/>
    <property type="molecule type" value="Genomic_DNA"/>
</dbReference>
<dbReference type="InterPro" id="IPR000387">
    <property type="entry name" value="Tyr_Pase_dom"/>
</dbReference>
<dbReference type="InterPro" id="IPR050348">
    <property type="entry name" value="Protein-Tyr_Phosphatase"/>
</dbReference>
<reference evidence="7 8" key="1">
    <citation type="submission" date="2016-07" db="EMBL/GenBank/DDBJ databases">
        <title>Pervasive Adenine N6-methylation of Active Genes in Fungi.</title>
        <authorList>
            <consortium name="DOE Joint Genome Institute"/>
            <person name="Mondo S.J."/>
            <person name="Dannebaum R.O."/>
            <person name="Kuo R.C."/>
            <person name="Labutti K."/>
            <person name="Haridas S."/>
            <person name="Kuo A."/>
            <person name="Salamov A."/>
            <person name="Ahrendt S.R."/>
            <person name="Lipzen A."/>
            <person name="Sullivan W."/>
            <person name="Andreopoulos W.B."/>
            <person name="Clum A."/>
            <person name="Lindquist E."/>
            <person name="Daum C."/>
            <person name="Ramamoorthy G.K."/>
            <person name="Gryganskyi A."/>
            <person name="Culley D."/>
            <person name="Magnuson J.K."/>
            <person name="James T.Y."/>
            <person name="O'Malley M.A."/>
            <person name="Stajich J.E."/>
            <person name="Spatafora J.W."/>
            <person name="Visel A."/>
            <person name="Grigoriev I.V."/>
        </authorList>
    </citation>
    <scope>NUCLEOTIDE SEQUENCE [LARGE SCALE GENOMIC DNA]</scope>
    <source>
        <strain evidence="7 8">PL171</strain>
    </source>
</reference>
<comment type="caution">
    <text evidence="7">The sequence shown here is derived from an EMBL/GenBank/DDBJ whole genome shotgun (WGS) entry which is preliminary data.</text>
</comment>
<keyword evidence="8" id="KW-1185">Reference proteome</keyword>
<dbReference type="PROSITE" id="PS50055">
    <property type="entry name" value="TYR_PHOSPHATASE_PTP"/>
    <property type="match status" value="1"/>
</dbReference>
<dbReference type="STRING" id="765915.A0A1Y2HU39"/>
<dbReference type="SMART" id="SM00194">
    <property type="entry name" value="PTPc"/>
    <property type="match status" value="1"/>
</dbReference>
<sequence length="798" mass="86103">MSSSPRSGNSHCPSGPAALTTDTDAESDRGVHVHVRVRSRFDPTVVGCLCIVQHMVQCQCALRSPPATASHAPELSRSSPFLLPPTMSETVPVLASSSTAVATHALVPPFRPPSMINLSPPSSASMGPHASPTGTSSAIIDQLRQMQPQALAALLATRPKASPPLADDPCHPSERFPVLLIDLRPYSAFEAGHIVGAVNLWSGARQRLGRGPSYPCVLVACSTYCPLRHLLSITSGTAIFVIIARSPLGRSRKADICRPFVDHEVQAIEPRNPRITSALHGGQACAIYCDGSLLPDCPTQVAIPNPEAAMSTPSKQPSKDVVMSEATPASESVPVEPRHSNSRITTRPSATLEHHANHHHHHAHQRNWPIGKSPIGASSSRPPGTPTGPPTARRSGPPALRLNLSQVNKSAPPVFSFKTKFRQLSSVSPNGLSAHAPEWLKSLVATGGIISELQAKFLDIKLSEPPPPTNCVTSKNRYYNVFPFDHNRVRLPHRSPNLSPAEPESDYINASRIHPPYTTDEFIATQAPLPDTMGDFWSMVHGEHATVILNLAPESEIQVSKAIKYWPDRGEHLQLAGDRDPETGAGGEEDRFEYGIKRRWLRVWRDTEPARAFTVAHISFEDWDDGDAPSVDSVMYLLRLVSGQQHPGSPLALQEGAIGLPPFHATCPGPTIVHCSAGCGRTGTYIAMHSLLQLLARALQPPVATPGSSGNVPTSSVSSPAPLVPRPESIAAARELISHDPIPALVRNLRAQRMMMVQSSKQFMFIYEAMIAIIQSVKPKMSRVLERCHIVAGRVTSV</sequence>
<dbReference type="PANTHER" id="PTHR19134:SF449">
    <property type="entry name" value="TYROSINE-PROTEIN PHOSPHATASE 1"/>
    <property type="match status" value="1"/>
</dbReference>
<evidence type="ECO:0000313" key="7">
    <source>
        <dbReference type="EMBL" id="ORZ38116.1"/>
    </source>
</evidence>
<evidence type="ECO:0000256" key="3">
    <source>
        <dbReference type="SAM" id="MobiDB-lite"/>
    </source>
</evidence>
<dbReference type="Proteomes" id="UP000193411">
    <property type="component" value="Unassembled WGS sequence"/>
</dbReference>
<dbReference type="InterPro" id="IPR003595">
    <property type="entry name" value="Tyr_Pase_cat"/>
</dbReference>
<name>A0A1Y2HU39_9FUNG</name>
<evidence type="ECO:0000256" key="1">
    <source>
        <dbReference type="ARBA" id="ARBA00009649"/>
    </source>
</evidence>